<dbReference type="Pfam" id="PF10009">
    <property type="entry name" value="DUF2252"/>
    <property type="match status" value="1"/>
</dbReference>
<evidence type="ECO:0000313" key="1">
    <source>
        <dbReference type="EMBL" id="MDT0336321.1"/>
    </source>
</evidence>
<protein>
    <submittedName>
        <fullName evidence="1">DUF2252 family protein</fullName>
    </submittedName>
</protein>
<comment type="caution">
    <text evidence="1">The sequence shown here is derived from an EMBL/GenBank/DDBJ whole genome shotgun (WGS) entry which is preliminary data.</text>
</comment>
<name>A0AAE4K6Y9_9BURK</name>
<dbReference type="SUPFAM" id="SSF56112">
    <property type="entry name" value="Protein kinase-like (PK-like)"/>
    <property type="match status" value="1"/>
</dbReference>
<gene>
    <name evidence="1" type="ORF">RJN63_05765</name>
</gene>
<sequence>MPKKLITRTPRPSARQDILKTAQNLKMARSAHAYVRGSTLRFYNWLNETQASSLPEGPAIWICGDCHIGNLGPVANAEGKIDIQIRDFDQTVIGNPSHDLIRLALSLAMAARSSDLPGVITAKMMEVLVEGYESAFRPGDDLRLGKKPKSVRVALKTAHRRTWKELAHERMQGKTVHIPLGKRFWSASRQERKEITALVESAPARALLTSLRHREDDAAIRMLDTAYWMKGCSSLGLLRFAVLLDVNEQASERSDLCLFDIKEAVTAAAPRYRDAGMPRDNAERVVTGACHLAPHLGSRMLATRLLERPVFVRELLPQDLKLEIDHVSQEEALRAARYLARVVGQAHARQMDEATCRAWHTELARQRSKTLEVPSWLWRSVVDLVANHERAYLEHCRRYALGEQAVEF</sequence>
<proteinExistence type="predicted"/>
<dbReference type="InterPro" id="IPR011009">
    <property type="entry name" value="Kinase-like_dom_sf"/>
</dbReference>
<dbReference type="RefSeq" id="WP_310835531.1">
    <property type="nucleotide sequence ID" value="NZ_JAVLSM010000001.1"/>
</dbReference>
<dbReference type="PANTHER" id="PTHR39441">
    <property type="entry name" value="DUF2252 DOMAIN-CONTAINING PROTEIN"/>
    <property type="match status" value="1"/>
</dbReference>
<dbReference type="EMBL" id="JAVRAA010000002">
    <property type="protein sequence ID" value="MDT0336321.1"/>
    <property type="molecule type" value="Genomic_DNA"/>
</dbReference>
<dbReference type="PANTHER" id="PTHR39441:SF1">
    <property type="entry name" value="DUF2252 DOMAIN-CONTAINING PROTEIN"/>
    <property type="match status" value="1"/>
</dbReference>
<dbReference type="AlphaFoldDB" id="A0AAE4K6Y9"/>
<reference evidence="1" key="1">
    <citation type="submission" date="2023-02" db="EMBL/GenBank/DDBJ databases">
        <title>Description of Herbaspirillum huttiense subsp. nephrolepsisexaltata and Herbaspirillum huttiense subsp. lycopersicon.</title>
        <authorList>
            <person name="Poudel M."/>
            <person name="Sharma A."/>
            <person name="Goss E."/>
            <person name="Tapia J.H."/>
            <person name="Harmon C.M."/>
            <person name="Jones J.B."/>
        </authorList>
    </citation>
    <scope>NUCLEOTIDE SEQUENCE</scope>
    <source>
        <strain evidence="1">NC40101</strain>
    </source>
</reference>
<accession>A0AAE4K6Y9</accession>
<dbReference type="InterPro" id="IPR018721">
    <property type="entry name" value="DUF2252"/>
</dbReference>
<organism evidence="1">
    <name type="scientific">Herbaspirillum huttiense subsp. nephrolepidis</name>
    <dbReference type="NCBI Taxonomy" id="3075126"/>
    <lineage>
        <taxon>Bacteria</taxon>
        <taxon>Pseudomonadati</taxon>
        <taxon>Pseudomonadota</taxon>
        <taxon>Betaproteobacteria</taxon>
        <taxon>Burkholderiales</taxon>
        <taxon>Oxalobacteraceae</taxon>
        <taxon>Herbaspirillum</taxon>
    </lineage>
</organism>